<dbReference type="GO" id="GO:0008270">
    <property type="term" value="F:zinc ion binding"/>
    <property type="evidence" value="ECO:0007669"/>
    <property type="project" value="InterPro"/>
</dbReference>
<evidence type="ECO:0000313" key="4">
    <source>
        <dbReference type="EMBL" id="PTB35318.1"/>
    </source>
</evidence>
<dbReference type="InterPro" id="IPR053175">
    <property type="entry name" value="DHMBA_Reg_Transcription_Factor"/>
</dbReference>
<dbReference type="Proteomes" id="UP000240493">
    <property type="component" value="Unassembled WGS sequence"/>
</dbReference>
<evidence type="ECO:0000256" key="2">
    <source>
        <dbReference type="SAM" id="MobiDB-lite"/>
    </source>
</evidence>
<dbReference type="InterPro" id="IPR001138">
    <property type="entry name" value="Zn2Cys6_DnaBD"/>
</dbReference>
<dbReference type="PROSITE" id="PS00463">
    <property type="entry name" value="ZN2_CY6_FUNGAL_1"/>
    <property type="match status" value="1"/>
</dbReference>
<feature type="domain" description="Zn(2)-C6 fungal-type" evidence="3">
    <location>
        <begin position="26"/>
        <end position="56"/>
    </location>
</feature>
<organism evidence="4 5">
    <name type="scientific">Trichoderma asperellum (strain ATCC 204424 / CBS 433.97 / NBRC 101777)</name>
    <dbReference type="NCBI Taxonomy" id="1042311"/>
    <lineage>
        <taxon>Eukaryota</taxon>
        <taxon>Fungi</taxon>
        <taxon>Dikarya</taxon>
        <taxon>Ascomycota</taxon>
        <taxon>Pezizomycotina</taxon>
        <taxon>Sordariomycetes</taxon>
        <taxon>Hypocreomycetidae</taxon>
        <taxon>Hypocreales</taxon>
        <taxon>Hypocreaceae</taxon>
        <taxon>Trichoderma</taxon>
    </lineage>
</organism>
<dbReference type="OrthoDB" id="2991872at2759"/>
<evidence type="ECO:0000313" key="5">
    <source>
        <dbReference type="Proteomes" id="UP000240493"/>
    </source>
</evidence>
<sequence>MPPNLLNAVAESCLFELSAMVFPSPGCQTCRKRRVKCDCMRPLCRRCRIGNRRCTWDSDEQTGLHFRSENVFAMGRQRRPSKSSSNPAAVRTGSGSGSSFSPAETDRKIQPALSLPLEMHALYYYADSVSMERHILGDACYDYSSHVLHHWELAAPTSCLRLALTAYSHAVIGRNRGVRQAFSVAERVYAKAVEEIRMTMMRLSGDIIYQVMLAMMLMGSYENVMYFSRESTKSLPRDAVGSRFWNNICHEKGAASLLSVRRERGFAASTELDRAIRQKCLRIVILRGAALPTWLEDGCSWGEEGPELELDSLMVRALILRNKSMPSLRDMDATEPEVIDRVKSIAMESYTLDYDLALWALGLPQNWNFHVSWTHLQPSSSVTDACVDIPSHSYPSVGHASIWNRYRALRLIANSIQKRALCALQFLFDDAFLDMDTQRCQNNINNLAVDLCCGAEFSVTRQNTPRGAKAAMLLDMPHPSVAALLAWPLTVAVSVDAVQPLEKTRLKGVLKAVARSLGHTQLESVSDKGEYNI</sequence>
<feature type="region of interest" description="Disordered" evidence="2">
    <location>
        <begin position="75"/>
        <end position="105"/>
    </location>
</feature>
<evidence type="ECO:0000259" key="3">
    <source>
        <dbReference type="PROSITE" id="PS50048"/>
    </source>
</evidence>
<protein>
    <recommendedName>
        <fullName evidence="3">Zn(2)-C6 fungal-type domain-containing protein</fullName>
    </recommendedName>
</protein>
<dbReference type="Gene3D" id="4.10.240.10">
    <property type="entry name" value="Zn(2)-C6 fungal-type DNA-binding domain"/>
    <property type="match status" value="1"/>
</dbReference>
<dbReference type="PANTHER" id="PTHR38791">
    <property type="entry name" value="ZN(II)2CYS6 TRANSCRIPTION FACTOR (EUROFUNG)-RELATED-RELATED"/>
    <property type="match status" value="1"/>
</dbReference>
<dbReference type="GO" id="GO:0000981">
    <property type="term" value="F:DNA-binding transcription factor activity, RNA polymerase II-specific"/>
    <property type="evidence" value="ECO:0007669"/>
    <property type="project" value="InterPro"/>
</dbReference>
<dbReference type="AlphaFoldDB" id="A0A2T3YRX2"/>
<dbReference type="InterPro" id="IPR036864">
    <property type="entry name" value="Zn2-C6_fun-type_DNA-bd_sf"/>
</dbReference>
<dbReference type="PROSITE" id="PS50048">
    <property type="entry name" value="ZN2_CY6_FUNGAL_2"/>
    <property type="match status" value="1"/>
</dbReference>
<proteinExistence type="predicted"/>
<accession>A0A2T3YRX2</accession>
<dbReference type="CDD" id="cd00067">
    <property type="entry name" value="GAL4"/>
    <property type="match status" value="1"/>
</dbReference>
<keyword evidence="1" id="KW-0539">Nucleus</keyword>
<dbReference type="SUPFAM" id="SSF57701">
    <property type="entry name" value="Zn2/Cys6 DNA-binding domain"/>
    <property type="match status" value="1"/>
</dbReference>
<dbReference type="STRING" id="1042311.A0A2T3YRX2"/>
<dbReference type="EMBL" id="KZ679277">
    <property type="protein sequence ID" value="PTB35318.1"/>
    <property type="molecule type" value="Genomic_DNA"/>
</dbReference>
<dbReference type="Pfam" id="PF00172">
    <property type="entry name" value="Zn_clus"/>
    <property type="match status" value="1"/>
</dbReference>
<keyword evidence="5" id="KW-1185">Reference proteome</keyword>
<name>A0A2T3YRX2_TRIA4</name>
<dbReference type="PANTHER" id="PTHR38791:SF13">
    <property type="entry name" value="ZN(2)-C6 FUNGAL-TYPE DOMAIN-CONTAINING PROTEIN"/>
    <property type="match status" value="1"/>
</dbReference>
<gene>
    <name evidence="4" type="ORF">M441DRAFT_93971</name>
</gene>
<evidence type="ECO:0000256" key="1">
    <source>
        <dbReference type="ARBA" id="ARBA00023242"/>
    </source>
</evidence>
<reference evidence="4 5" key="1">
    <citation type="submission" date="2016-07" db="EMBL/GenBank/DDBJ databases">
        <title>Multiple horizontal gene transfer events from other fungi enriched the ability of initially mycotrophic Trichoderma (Ascomycota) to feed on dead plant biomass.</title>
        <authorList>
            <consortium name="DOE Joint Genome Institute"/>
            <person name="Aerts A."/>
            <person name="Atanasova L."/>
            <person name="Chenthamara K."/>
            <person name="Zhang J."/>
            <person name="Grujic M."/>
            <person name="Henrissat B."/>
            <person name="Kuo A."/>
            <person name="Salamov A."/>
            <person name="Lipzen A."/>
            <person name="Labutti K."/>
            <person name="Barry K."/>
            <person name="Miao Y."/>
            <person name="Rahimi M.J."/>
            <person name="Shen Q."/>
            <person name="Grigoriev I.V."/>
            <person name="Kubicek C.P."/>
            <person name="Druzhinina I.S."/>
        </authorList>
    </citation>
    <scope>NUCLEOTIDE SEQUENCE [LARGE SCALE GENOMIC DNA]</scope>
    <source>
        <strain evidence="4 5">CBS 433.97</strain>
    </source>
</reference>